<feature type="compositionally biased region" description="Polar residues" evidence="1">
    <location>
        <begin position="9"/>
        <end position="20"/>
    </location>
</feature>
<feature type="region of interest" description="Disordered" evidence="1">
    <location>
        <begin position="1"/>
        <end position="20"/>
    </location>
</feature>
<proteinExistence type="predicted"/>
<name>A0AAE1N7Y6_9FABA</name>
<feature type="compositionally biased region" description="Basic and acidic residues" evidence="1">
    <location>
        <begin position="186"/>
        <end position="196"/>
    </location>
</feature>
<protein>
    <submittedName>
        <fullName evidence="2">Uncharacterized protein</fullName>
    </submittedName>
</protein>
<feature type="compositionally biased region" description="Polar residues" evidence="1">
    <location>
        <begin position="197"/>
        <end position="206"/>
    </location>
</feature>
<comment type="caution">
    <text evidence="2">The sequence shown here is derived from an EMBL/GenBank/DDBJ whole genome shotgun (WGS) entry which is preliminary data.</text>
</comment>
<evidence type="ECO:0000313" key="3">
    <source>
        <dbReference type="Proteomes" id="UP001293593"/>
    </source>
</evidence>
<reference evidence="2" key="1">
    <citation type="submission" date="2023-10" db="EMBL/GenBank/DDBJ databases">
        <title>Chromosome-level genome of the transformable northern wattle, Acacia crassicarpa.</title>
        <authorList>
            <person name="Massaro I."/>
            <person name="Sinha N.R."/>
            <person name="Poethig S."/>
            <person name="Leichty A.R."/>
        </authorList>
    </citation>
    <scope>NUCLEOTIDE SEQUENCE</scope>
    <source>
        <strain evidence="2">Acra3RX</strain>
        <tissue evidence="2">Leaf</tissue>
    </source>
</reference>
<evidence type="ECO:0000256" key="1">
    <source>
        <dbReference type="SAM" id="MobiDB-lite"/>
    </source>
</evidence>
<dbReference type="AlphaFoldDB" id="A0AAE1N7Y6"/>
<feature type="compositionally biased region" description="Basic and acidic residues" evidence="1">
    <location>
        <begin position="237"/>
        <end position="254"/>
    </location>
</feature>
<accession>A0AAE1N7Y6</accession>
<evidence type="ECO:0000313" key="2">
    <source>
        <dbReference type="EMBL" id="KAK4284260.1"/>
    </source>
</evidence>
<dbReference type="EMBL" id="JAWXYG010000001">
    <property type="protein sequence ID" value="KAK4284260.1"/>
    <property type="molecule type" value="Genomic_DNA"/>
</dbReference>
<organism evidence="2 3">
    <name type="scientific">Acacia crassicarpa</name>
    <name type="common">northern wattle</name>
    <dbReference type="NCBI Taxonomy" id="499986"/>
    <lineage>
        <taxon>Eukaryota</taxon>
        <taxon>Viridiplantae</taxon>
        <taxon>Streptophyta</taxon>
        <taxon>Embryophyta</taxon>
        <taxon>Tracheophyta</taxon>
        <taxon>Spermatophyta</taxon>
        <taxon>Magnoliopsida</taxon>
        <taxon>eudicotyledons</taxon>
        <taxon>Gunneridae</taxon>
        <taxon>Pentapetalae</taxon>
        <taxon>rosids</taxon>
        <taxon>fabids</taxon>
        <taxon>Fabales</taxon>
        <taxon>Fabaceae</taxon>
        <taxon>Caesalpinioideae</taxon>
        <taxon>mimosoid clade</taxon>
        <taxon>Acacieae</taxon>
        <taxon>Acacia</taxon>
    </lineage>
</organism>
<dbReference type="PANTHER" id="PTHR36748">
    <property type="entry name" value="MENTAL RETARDATION GTPASE ACTIVATING PROTEIN"/>
    <property type="match status" value="1"/>
</dbReference>
<feature type="region of interest" description="Disordered" evidence="1">
    <location>
        <begin position="153"/>
        <end position="263"/>
    </location>
</feature>
<gene>
    <name evidence="2" type="ORF">QN277_001115</name>
</gene>
<keyword evidence="3" id="KW-1185">Reference proteome</keyword>
<dbReference type="Proteomes" id="UP001293593">
    <property type="component" value="Unassembled WGS sequence"/>
</dbReference>
<sequence>MASAMEASPYSSKTSEGSQFSLKEWGLKAQRHGERTTKSRRYSASYIRSFNDETRSFRSSTITFSSAASSPADPFKDGIDPSTYSFNNAIRALQVRSCLSPDGLALNSKWNEAERYICNPLSGEVPLECLSTKAQLSSGRSFRKPTNRVITMFDNPAAYSSRNPHTKTSSTDTHEEEDEVLQFSVSEKKKERKTKDVGTQSTLPYLSSSSPSPASPPPATDRSITELADSPSSNPKSKPDQEIEEKDKDKEMEKSPGLGKQVDQLYRQSGCFPWIKKKKRLKDNEKGKHIKISIFITKCQRKESVKC</sequence>
<dbReference type="PANTHER" id="PTHR36748:SF3">
    <property type="entry name" value="MENTAL RETARDATION GTPASE ACTIVATING PROTEIN"/>
    <property type="match status" value="1"/>
</dbReference>